<evidence type="ECO:0000313" key="5">
    <source>
        <dbReference type="EMBL" id="BCG25352.1"/>
    </source>
</evidence>
<sequence>MPAPLDHLDIAADHPLLRLGRLLAARGYRFTTLTPLSHQRVNARPGNAEARTLEDVFGWSRPFRQEVVGEEVFALLREACAVEAQGELWSSRIRWSSLDGQLFVHSRYPTVDADAVFFGPDTYRFAQALHQHLARDARPLRRIADIGCGAGPGAVLAALARPRAQVLALDINDRALAFTAVNARLAGAANLIPRHSDLLHQVEGPLDLIIANPPYMLDPAGRAYRHGGGEHGAGLSLAIIEAALQRLAPGGSLLLYTGVAMFDGADPFRDAFQPLLDGHAWTWRYREMDPDVFGEELDNPAYARADRIAAVVLEATRPAHD</sequence>
<dbReference type="EMBL" id="AP023189">
    <property type="protein sequence ID" value="BCG25352.1"/>
    <property type="molecule type" value="Genomic_DNA"/>
</dbReference>
<dbReference type="PANTHER" id="PTHR18895">
    <property type="entry name" value="HEMK METHYLTRANSFERASE"/>
    <property type="match status" value="1"/>
</dbReference>
<feature type="domain" description="Methyltransferase small" evidence="4">
    <location>
        <begin position="126"/>
        <end position="255"/>
    </location>
</feature>
<dbReference type="InterPro" id="IPR050320">
    <property type="entry name" value="N5-glutamine_MTase"/>
</dbReference>
<dbReference type="Gene3D" id="3.40.50.150">
    <property type="entry name" value="Vaccinia Virus protein VP39"/>
    <property type="match status" value="1"/>
</dbReference>
<dbReference type="Proteomes" id="UP001054892">
    <property type="component" value="Unassembled WGS sequence"/>
</dbReference>
<protein>
    <recommendedName>
        <fullName evidence="4">Methyltransferase small domain-containing protein</fullName>
    </recommendedName>
</protein>
<gene>
    <name evidence="5" type="ORF">TUM18999_35430</name>
    <name evidence="6" type="ORF">TUM20286_45700</name>
</gene>
<keyword evidence="2" id="KW-0808">Transferase</keyword>
<evidence type="ECO:0000256" key="2">
    <source>
        <dbReference type="ARBA" id="ARBA00022679"/>
    </source>
</evidence>
<dbReference type="EMBL" id="BQKM01000013">
    <property type="protein sequence ID" value="GJN54818.1"/>
    <property type="molecule type" value="Genomic_DNA"/>
</dbReference>
<dbReference type="GO" id="GO:0032259">
    <property type="term" value="P:methylation"/>
    <property type="evidence" value="ECO:0007669"/>
    <property type="project" value="UniProtKB-KW"/>
</dbReference>
<dbReference type="SUPFAM" id="SSF53335">
    <property type="entry name" value="S-adenosyl-L-methionine-dependent methyltransferases"/>
    <property type="match status" value="1"/>
</dbReference>
<dbReference type="PROSITE" id="PS00092">
    <property type="entry name" value="N6_MTASE"/>
    <property type="match status" value="1"/>
</dbReference>
<reference evidence="5 7" key="1">
    <citation type="submission" date="2020-05" db="EMBL/GenBank/DDBJ databases">
        <title>Characterization of novel class B3 metallo-beta-lactamase from novel Pseudomonas species.</title>
        <authorList>
            <person name="Yamada K."/>
            <person name="Aoki K."/>
            <person name="Ishii Y."/>
        </authorList>
    </citation>
    <scope>NUCLEOTIDE SEQUENCE [LARGE SCALE GENOMIC DNA]</scope>
    <source>
        <strain evidence="5 7">TUM18999</strain>
        <strain evidence="6 8">TUM20286</strain>
    </source>
</reference>
<dbReference type="CDD" id="cd02440">
    <property type="entry name" value="AdoMet_MTases"/>
    <property type="match status" value="1"/>
</dbReference>
<dbReference type="RefSeq" id="WP_228723457.1">
    <property type="nucleotide sequence ID" value="NZ_AP023189.1"/>
</dbReference>
<dbReference type="GO" id="GO:0003676">
    <property type="term" value="F:nucleic acid binding"/>
    <property type="evidence" value="ECO:0007669"/>
    <property type="project" value="InterPro"/>
</dbReference>
<evidence type="ECO:0000313" key="6">
    <source>
        <dbReference type="EMBL" id="GJN54818.1"/>
    </source>
</evidence>
<keyword evidence="8" id="KW-1185">Reference proteome</keyword>
<organism evidence="5 7">
    <name type="scientific">Pseudomonas tohonis</name>
    <dbReference type="NCBI Taxonomy" id="2725477"/>
    <lineage>
        <taxon>Bacteria</taxon>
        <taxon>Pseudomonadati</taxon>
        <taxon>Pseudomonadota</taxon>
        <taxon>Gammaproteobacteria</taxon>
        <taxon>Pseudomonadales</taxon>
        <taxon>Pseudomonadaceae</taxon>
        <taxon>Pseudomonas</taxon>
    </lineage>
</organism>
<dbReference type="InterPro" id="IPR007848">
    <property type="entry name" value="Small_mtfrase_dom"/>
</dbReference>
<keyword evidence="1" id="KW-0489">Methyltransferase</keyword>
<dbReference type="AlphaFoldDB" id="A0A6J4E6A7"/>
<evidence type="ECO:0000256" key="3">
    <source>
        <dbReference type="ARBA" id="ARBA00022691"/>
    </source>
</evidence>
<evidence type="ECO:0000313" key="8">
    <source>
        <dbReference type="Proteomes" id="UP001054892"/>
    </source>
</evidence>
<evidence type="ECO:0000259" key="4">
    <source>
        <dbReference type="Pfam" id="PF05175"/>
    </source>
</evidence>
<dbReference type="KEGG" id="ptw:TUM18999_35430"/>
<accession>A0A6J4E6A7</accession>
<dbReference type="PANTHER" id="PTHR18895:SF74">
    <property type="entry name" value="MTRF1L RELEASE FACTOR GLUTAMINE METHYLTRANSFERASE"/>
    <property type="match status" value="1"/>
</dbReference>
<evidence type="ECO:0000313" key="7">
    <source>
        <dbReference type="Proteomes" id="UP000509383"/>
    </source>
</evidence>
<evidence type="ECO:0000256" key="1">
    <source>
        <dbReference type="ARBA" id="ARBA00022603"/>
    </source>
</evidence>
<dbReference type="GO" id="GO:0036009">
    <property type="term" value="F:protein-glutamine N-methyltransferase activity"/>
    <property type="evidence" value="ECO:0007669"/>
    <property type="project" value="TreeGrafter"/>
</dbReference>
<dbReference type="Proteomes" id="UP000509383">
    <property type="component" value="Chromosome"/>
</dbReference>
<proteinExistence type="predicted"/>
<keyword evidence="3" id="KW-0949">S-adenosyl-L-methionine</keyword>
<dbReference type="Pfam" id="PF05175">
    <property type="entry name" value="MTS"/>
    <property type="match status" value="1"/>
</dbReference>
<dbReference type="InterPro" id="IPR029063">
    <property type="entry name" value="SAM-dependent_MTases_sf"/>
</dbReference>
<dbReference type="InterPro" id="IPR002052">
    <property type="entry name" value="DNA_methylase_N6_adenine_CS"/>
</dbReference>
<name>A0A6J4E6A7_9PSED</name>